<dbReference type="AlphaFoldDB" id="A0A2M4DRR3"/>
<accession>A0A2M4DRR3</accession>
<reference evidence="1" key="1">
    <citation type="submission" date="2018-01" db="EMBL/GenBank/DDBJ databases">
        <title>An insight into the sialome of Amazonian anophelines.</title>
        <authorList>
            <person name="Ribeiro J.M."/>
            <person name="Scarpassa V."/>
            <person name="Calvo E."/>
        </authorList>
    </citation>
    <scope>NUCLEOTIDE SEQUENCE</scope>
</reference>
<dbReference type="EMBL" id="GGFL01016043">
    <property type="protein sequence ID" value="MBW80221.1"/>
    <property type="molecule type" value="Transcribed_RNA"/>
</dbReference>
<evidence type="ECO:0000313" key="1">
    <source>
        <dbReference type="EMBL" id="MBW80221.1"/>
    </source>
</evidence>
<name>A0A2M4DRR3_ANODA</name>
<proteinExistence type="predicted"/>
<organism evidence="1">
    <name type="scientific">Anopheles darlingi</name>
    <name type="common">Mosquito</name>
    <dbReference type="NCBI Taxonomy" id="43151"/>
    <lineage>
        <taxon>Eukaryota</taxon>
        <taxon>Metazoa</taxon>
        <taxon>Ecdysozoa</taxon>
        <taxon>Arthropoda</taxon>
        <taxon>Hexapoda</taxon>
        <taxon>Insecta</taxon>
        <taxon>Pterygota</taxon>
        <taxon>Neoptera</taxon>
        <taxon>Endopterygota</taxon>
        <taxon>Diptera</taxon>
        <taxon>Nematocera</taxon>
        <taxon>Culicoidea</taxon>
        <taxon>Culicidae</taxon>
        <taxon>Anophelinae</taxon>
        <taxon>Anopheles</taxon>
    </lineage>
</organism>
<sequence>MLLNTSCGSVCLFALPSFPLARTWKSHKRGEVTVNVGTTNTTAVCVQKGVSNEEKKNPGKIERRSCDLVCLA</sequence>
<protein>
    <submittedName>
        <fullName evidence="1">Putative secreted protein</fullName>
    </submittedName>
</protein>